<name>A0ABR1BBW0_POLSC</name>
<organism evidence="2 3">
    <name type="scientific">Polyplax serrata</name>
    <name type="common">Common mouse louse</name>
    <dbReference type="NCBI Taxonomy" id="468196"/>
    <lineage>
        <taxon>Eukaryota</taxon>
        <taxon>Metazoa</taxon>
        <taxon>Ecdysozoa</taxon>
        <taxon>Arthropoda</taxon>
        <taxon>Hexapoda</taxon>
        <taxon>Insecta</taxon>
        <taxon>Pterygota</taxon>
        <taxon>Neoptera</taxon>
        <taxon>Paraneoptera</taxon>
        <taxon>Psocodea</taxon>
        <taxon>Troctomorpha</taxon>
        <taxon>Phthiraptera</taxon>
        <taxon>Anoplura</taxon>
        <taxon>Polyplacidae</taxon>
        <taxon>Polyplax</taxon>
    </lineage>
</organism>
<proteinExistence type="predicted"/>
<protein>
    <submittedName>
        <fullName evidence="2">Uncharacterized protein</fullName>
    </submittedName>
</protein>
<dbReference type="Proteomes" id="UP001359485">
    <property type="component" value="Unassembled WGS sequence"/>
</dbReference>
<accession>A0ABR1BBW0</accession>
<evidence type="ECO:0000313" key="3">
    <source>
        <dbReference type="Proteomes" id="UP001359485"/>
    </source>
</evidence>
<sequence length="123" mass="13320">MATGGLLEQQEFFPMSKTSEKVGVELGIVVGVFPKPRGETHWNASDSFPAESHLRTNLQKAQKNLLNGVKGEKEGSEFTRKSVGSPGTAFPKENNSLSGLQRNAPFPIDSEFSGCLTVIHCEV</sequence>
<feature type="region of interest" description="Disordered" evidence="1">
    <location>
        <begin position="72"/>
        <end position="103"/>
    </location>
</feature>
<gene>
    <name evidence="2" type="ORF">RUM44_007980</name>
</gene>
<reference evidence="2 3" key="1">
    <citation type="submission" date="2023-09" db="EMBL/GenBank/DDBJ databases">
        <title>Genomes of two closely related lineages of the louse Polyplax serrata with different host specificities.</title>
        <authorList>
            <person name="Martinu J."/>
            <person name="Tarabai H."/>
            <person name="Stefka J."/>
            <person name="Hypsa V."/>
        </authorList>
    </citation>
    <scope>NUCLEOTIDE SEQUENCE [LARGE SCALE GENOMIC DNA]</scope>
    <source>
        <strain evidence="2">98ZLc_SE</strain>
    </source>
</reference>
<evidence type="ECO:0000313" key="2">
    <source>
        <dbReference type="EMBL" id="KAK6637558.1"/>
    </source>
</evidence>
<keyword evidence="3" id="KW-1185">Reference proteome</keyword>
<evidence type="ECO:0000256" key="1">
    <source>
        <dbReference type="SAM" id="MobiDB-lite"/>
    </source>
</evidence>
<comment type="caution">
    <text evidence="2">The sequence shown here is derived from an EMBL/GenBank/DDBJ whole genome shotgun (WGS) entry which is preliminary data.</text>
</comment>
<dbReference type="EMBL" id="JAWJWF010000002">
    <property type="protein sequence ID" value="KAK6637558.1"/>
    <property type="molecule type" value="Genomic_DNA"/>
</dbReference>